<dbReference type="PANTHER" id="PTHR32089">
    <property type="entry name" value="METHYL-ACCEPTING CHEMOTAXIS PROTEIN MCPB"/>
    <property type="match status" value="1"/>
</dbReference>
<name>A0A7W7MQK5_9ACTN</name>
<evidence type="ECO:0000256" key="1">
    <source>
        <dbReference type="ARBA" id="ARBA00022692"/>
    </source>
</evidence>
<dbReference type="InterPro" id="IPR024478">
    <property type="entry name" value="HlyB_4HB_MCP"/>
</dbReference>
<keyword evidence="6" id="KW-0472">Membrane</keyword>
<accession>A0A7W7MQK5</accession>
<dbReference type="GO" id="GO:0016020">
    <property type="term" value="C:membrane"/>
    <property type="evidence" value="ECO:0007669"/>
    <property type="project" value="InterPro"/>
</dbReference>
<dbReference type="Pfam" id="PF00015">
    <property type="entry name" value="MCPsignal"/>
    <property type="match status" value="1"/>
</dbReference>
<evidence type="ECO:0000256" key="4">
    <source>
        <dbReference type="ARBA" id="ARBA00029447"/>
    </source>
</evidence>
<reference evidence="9 10" key="1">
    <citation type="submission" date="2020-08" db="EMBL/GenBank/DDBJ databases">
        <title>Sequencing the genomes of 1000 actinobacteria strains.</title>
        <authorList>
            <person name="Klenk H.-P."/>
        </authorList>
    </citation>
    <scope>NUCLEOTIDE SEQUENCE [LARGE SCALE GENOMIC DNA]</scope>
    <source>
        <strain evidence="9 10">DSM 43149</strain>
    </source>
</reference>
<evidence type="ECO:0000256" key="6">
    <source>
        <dbReference type="SAM" id="Phobius"/>
    </source>
</evidence>
<comment type="caution">
    <text evidence="9">The sequence shown here is derived from an EMBL/GenBank/DDBJ whole genome shotgun (WGS) entry which is preliminary data.</text>
</comment>
<dbReference type="SMART" id="SM00283">
    <property type="entry name" value="MA"/>
    <property type="match status" value="1"/>
</dbReference>
<sequence>MRWLSDLPLRVKVYAAVLAAVLAAVVVGVVGLQKLSATADAAEYLYSQNLVPISQLGTVQQGVQRSWVAVLDAQGSRTASAMAAQKAAMAKADAQADQTFAEYAASDMTGREDLAERYRTSLAQLRKVRDEKLLPMALAGDMAGFGQARDSTAAPALQATEEALDGLVAIEKEIADQKRAETTDAYHAARNQMIIVLVLGVLLSFAIAYLVVRGIMRTLTAVGRVSGALAEGDLTVRAAVTGRDELGRMATELDTGITTVRHSMDRMSQVAVTLSAASEELSAVSTQLLAGAAEAAQRAAAATAATDETNLGVQTIAAGAEEMTASIAEIASNAAQAAQVSQHGTSVAERTTGEVAELGTASAEIGDVVRLITSIAEQTNLLALNATIEAARAGELGKGFAVVAGEVKDLAQQTAKATEEITARIGAIQASSGTAGHAISQITDVIRQLGDYTTTIASAVEEQTATTAEMSRSVSDAATSSGEVARTVSGVAEIASSTAEGAKSTQQAAADLANMATELTGLVNGFRH</sequence>
<dbReference type="InterPro" id="IPR004089">
    <property type="entry name" value="MCPsignal_dom"/>
</dbReference>
<keyword evidence="3 5" id="KW-0807">Transducer</keyword>
<feature type="domain" description="Methyl-accepting transducer" evidence="7">
    <location>
        <begin position="277"/>
        <end position="516"/>
    </location>
</feature>
<dbReference type="Gene3D" id="1.10.287.950">
    <property type="entry name" value="Methyl-accepting chemotaxis protein"/>
    <property type="match status" value="1"/>
</dbReference>
<keyword evidence="10" id="KW-1185">Reference proteome</keyword>
<dbReference type="InterPro" id="IPR003660">
    <property type="entry name" value="HAMP_dom"/>
</dbReference>
<dbReference type="RefSeq" id="WP_184994664.1">
    <property type="nucleotide sequence ID" value="NZ_BOMK01000010.1"/>
</dbReference>
<evidence type="ECO:0000256" key="5">
    <source>
        <dbReference type="PROSITE-ProRule" id="PRU00284"/>
    </source>
</evidence>
<protein>
    <submittedName>
        <fullName evidence="9">Methyl-accepting chemotaxis protein</fullName>
    </submittedName>
</protein>
<dbReference type="AlphaFoldDB" id="A0A7W7MQK5"/>
<evidence type="ECO:0000256" key="2">
    <source>
        <dbReference type="ARBA" id="ARBA00022989"/>
    </source>
</evidence>
<gene>
    <name evidence="9" type="ORF">BJ971_003882</name>
</gene>
<evidence type="ECO:0000259" key="8">
    <source>
        <dbReference type="PROSITE" id="PS50885"/>
    </source>
</evidence>
<dbReference type="PROSITE" id="PS50111">
    <property type="entry name" value="CHEMOTAXIS_TRANSDUC_2"/>
    <property type="match status" value="1"/>
</dbReference>
<feature type="domain" description="HAMP" evidence="8">
    <location>
        <begin position="213"/>
        <end position="265"/>
    </location>
</feature>
<dbReference type="SUPFAM" id="SSF58104">
    <property type="entry name" value="Methyl-accepting chemotaxis protein (MCP) signaling domain"/>
    <property type="match status" value="1"/>
</dbReference>
<organism evidence="9 10">
    <name type="scientific">Actinoplanes digitatis</name>
    <dbReference type="NCBI Taxonomy" id="1868"/>
    <lineage>
        <taxon>Bacteria</taxon>
        <taxon>Bacillati</taxon>
        <taxon>Actinomycetota</taxon>
        <taxon>Actinomycetes</taxon>
        <taxon>Micromonosporales</taxon>
        <taxon>Micromonosporaceae</taxon>
        <taxon>Actinoplanes</taxon>
    </lineage>
</organism>
<dbReference type="Pfam" id="PF00672">
    <property type="entry name" value="HAMP"/>
    <property type="match status" value="1"/>
</dbReference>
<feature type="transmembrane region" description="Helical" evidence="6">
    <location>
        <begin position="13"/>
        <end position="32"/>
    </location>
</feature>
<dbReference type="GO" id="GO:0007165">
    <property type="term" value="P:signal transduction"/>
    <property type="evidence" value="ECO:0007669"/>
    <property type="project" value="UniProtKB-KW"/>
</dbReference>
<evidence type="ECO:0000313" key="10">
    <source>
        <dbReference type="Proteomes" id="UP000578112"/>
    </source>
</evidence>
<dbReference type="Proteomes" id="UP000578112">
    <property type="component" value="Unassembled WGS sequence"/>
</dbReference>
<dbReference type="PROSITE" id="PS50885">
    <property type="entry name" value="HAMP"/>
    <property type="match status" value="1"/>
</dbReference>
<comment type="similarity">
    <text evidence="4">Belongs to the methyl-accepting chemotaxis (MCP) protein family.</text>
</comment>
<evidence type="ECO:0000259" key="7">
    <source>
        <dbReference type="PROSITE" id="PS50111"/>
    </source>
</evidence>
<evidence type="ECO:0000256" key="3">
    <source>
        <dbReference type="ARBA" id="ARBA00023224"/>
    </source>
</evidence>
<keyword evidence="2 6" id="KW-1133">Transmembrane helix</keyword>
<dbReference type="EMBL" id="JACHNH010000001">
    <property type="protein sequence ID" value="MBB4763326.1"/>
    <property type="molecule type" value="Genomic_DNA"/>
</dbReference>
<evidence type="ECO:0000313" key="9">
    <source>
        <dbReference type="EMBL" id="MBB4763326.1"/>
    </source>
</evidence>
<dbReference type="Pfam" id="PF12729">
    <property type="entry name" value="4HB_MCP_1"/>
    <property type="match status" value="1"/>
</dbReference>
<keyword evidence="1 6" id="KW-0812">Transmembrane</keyword>
<proteinExistence type="inferred from homology"/>
<dbReference type="PANTHER" id="PTHR32089:SF112">
    <property type="entry name" value="LYSOZYME-LIKE PROTEIN-RELATED"/>
    <property type="match status" value="1"/>
</dbReference>
<dbReference type="SMART" id="SM00304">
    <property type="entry name" value="HAMP"/>
    <property type="match status" value="1"/>
</dbReference>
<dbReference type="CDD" id="cd06225">
    <property type="entry name" value="HAMP"/>
    <property type="match status" value="1"/>
</dbReference>
<feature type="transmembrane region" description="Helical" evidence="6">
    <location>
        <begin position="193"/>
        <end position="212"/>
    </location>
</feature>